<evidence type="ECO:0000313" key="11">
    <source>
        <dbReference type="EMBL" id="PWG65379.1"/>
    </source>
</evidence>
<dbReference type="InterPro" id="IPR044643">
    <property type="entry name" value="TrpF_fam"/>
</dbReference>
<dbReference type="OrthoDB" id="9796196at2"/>
<dbReference type="GO" id="GO:0004640">
    <property type="term" value="F:phosphoribosylanthranilate isomerase activity"/>
    <property type="evidence" value="ECO:0007669"/>
    <property type="project" value="UniProtKB-UniRule"/>
</dbReference>
<dbReference type="UniPathway" id="UPA00035">
    <property type="reaction ID" value="UER00042"/>
</dbReference>
<comment type="caution">
    <text evidence="11">The sequence shown here is derived from an EMBL/GenBank/DDBJ whole genome shotgun (WGS) entry which is preliminary data.</text>
</comment>
<feature type="domain" description="N-(5'phosphoribosyl) anthranilate isomerase (PRAI)" evidence="10">
    <location>
        <begin position="6"/>
        <end position="211"/>
    </location>
</feature>
<evidence type="ECO:0000256" key="4">
    <source>
        <dbReference type="ARBA" id="ARBA00022272"/>
    </source>
</evidence>
<keyword evidence="5 9" id="KW-0028">Amino-acid biosynthesis</keyword>
<dbReference type="PANTHER" id="PTHR42894:SF1">
    <property type="entry name" value="N-(5'-PHOSPHORIBOSYL)ANTHRANILATE ISOMERASE"/>
    <property type="match status" value="1"/>
</dbReference>
<dbReference type="InterPro" id="IPR001240">
    <property type="entry name" value="PRAI_dom"/>
</dbReference>
<dbReference type="GO" id="GO:0000162">
    <property type="term" value="P:L-tryptophan biosynthetic process"/>
    <property type="evidence" value="ECO:0007669"/>
    <property type="project" value="UniProtKB-UniRule"/>
</dbReference>
<dbReference type="RefSeq" id="WP_109675402.1">
    <property type="nucleotide sequence ID" value="NZ_CP086615.1"/>
</dbReference>
<dbReference type="InterPro" id="IPR013785">
    <property type="entry name" value="Aldolase_TIM"/>
</dbReference>
<comment type="catalytic activity">
    <reaction evidence="1 9">
        <text>N-(5-phospho-beta-D-ribosyl)anthranilate = 1-(2-carboxyphenylamino)-1-deoxy-D-ribulose 5-phosphate</text>
        <dbReference type="Rhea" id="RHEA:21540"/>
        <dbReference type="ChEBI" id="CHEBI:18277"/>
        <dbReference type="ChEBI" id="CHEBI:58613"/>
        <dbReference type="EC" id="5.3.1.24"/>
    </reaction>
</comment>
<comment type="similarity">
    <text evidence="9">Belongs to the TrpF family.</text>
</comment>
<evidence type="ECO:0000256" key="1">
    <source>
        <dbReference type="ARBA" id="ARBA00001164"/>
    </source>
</evidence>
<evidence type="ECO:0000256" key="8">
    <source>
        <dbReference type="ARBA" id="ARBA00023235"/>
    </source>
</evidence>
<evidence type="ECO:0000256" key="6">
    <source>
        <dbReference type="ARBA" id="ARBA00022822"/>
    </source>
</evidence>
<dbReference type="SUPFAM" id="SSF51366">
    <property type="entry name" value="Ribulose-phoshate binding barrel"/>
    <property type="match status" value="1"/>
</dbReference>
<name>A0A2U2N8W1_9GAMM</name>
<sequence length="220" mass="22819">MRTRVKVCCIQSIAEARLAVAMGADALGLVGAMPSGPGPIPDAAIAGIARSAPPAVATFLLTSRASPDAVAQHVLDCQPTVVQLVDAVPAATYSALRERCPGVRIVQVIHVEDGRAPDQAAAASRHVDGLLLDSGRPAAAVRELGGTGRVHDWTLSRRIVEAVDVPVFLAGGLRPGNVAAAIREVTPFAVDLCSGVRTDGALDREKLKAFMLAVRSADQR</sequence>
<evidence type="ECO:0000256" key="3">
    <source>
        <dbReference type="ARBA" id="ARBA00012572"/>
    </source>
</evidence>
<dbReference type="AlphaFoldDB" id="A0A2U2N8W1"/>
<evidence type="ECO:0000259" key="10">
    <source>
        <dbReference type="Pfam" id="PF00697"/>
    </source>
</evidence>
<keyword evidence="6 9" id="KW-0822">Tryptophan biosynthesis</keyword>
<evidence type="ECO:0000256" key="5">
    <source>
        <dbReference type="ARBA" id="ARBA00022605"/>
    </source>
</evidence>
<comment type="pathway">
    <text evidence="2 9">Amino-acid biosynthesis; L-tryptophan biosynthesis; L-tryptophan from chorismate: step 3/5.</text>
</comment>
<accession>A0A2U2N8W1</accession>
<gene>
    <name evidence="9" type="primary">trpF</name>
    <name evidence="11" type="ORF">DEM34_01130</name>
</gene>
<dbReference type="Gene3D" id="3.20.20.70">
    <property type="entry name" value="Aldolase class I"/>
    <property type="match status" value="1"/>
</dbReference>
<keyword evidence="12" id="KW-1185">Reference proteome</keyword>
<dbReference type="EC" id="5.3.1.24" evidence="3 9"/>
<dbReference type="CDD" id="cd00405">
    <property type="entry name" value="PRAI"/>
    <property type="match status" value="1"/>
</dbReference>
<evidence type="ECO:0000256" key="9">
    <source>
        <dbReference type="HAMAP-Rule" id="MF_00135"/>
    </source>
</evidence>
<dbReference type="InterPro" id="IPR011060">
    <property type="entry name" value="RibuloseP-bd_barrel"/>
</dbReference>
<evidence type="ECO:0000256" key="7">
    <source>
        <dbReference type="ARBA" id="ARBA00023141"/>
    </source>
</evidence>
<dbReference type="EMBL" id="QFFI01000002">
    <property type="protein sequence ID" value="PWG65379.1"/>
    <property type="molecule type" value="Genomic_DNA"/>
</dbReference>
<protein>
    <recommendedName>
        <fullName evidence="4 9">N-(5'-phosphoribosyl)anthranilate isomerase</fullName>
        <shortName evidence="9">PRAI</shortName>
        <ecNumber evidence="3 9">5.3.1.24</ecNumber>
    </recommendedName>
</protein>
<reference evidence="11 12" key="1">
    <citation type="submission" date="2018-05" db="EMBL/GenBank/DDBJ databases">
        <title>Spiribacter halobius sp. nov., a moderately halophilic bacterium isolated from marine solar saltern.</title>
        <authorList>
            <person name="Zheng W.-S."/>
            <person name="Lu D.-C."/>
            <person name="Du Z.-J."/>
        </authorList>
    </citation>
    <scope>NUCLEOTIDE SEQUENCE [LARGE SCALE GENOMIC DNA]</scope>
    <source>
        <strain evidence="11 12">E85</strain>
    </source>
</reference>
<proteinExistence type="inferred from homology"/>
<evidence type="ECO:0000256" key="2">
    <source>
        <dbReference type="ARBA" id="ARBA00004664"/>
    </source>
</evidence>
<organism evidence="11 12">
    <name type="scientific">Sediminicurvatus halobius</name>
    <dbReference type="NCBI Taxonomy" id="2182432"/>
    <lineage>
        <taxon>Bacteria</taxon>
        <taxon>Pseudomonadati</taxon>
        <taxon>Pseudomonadota</taxon>
        <taxon>Gammaproteobacteria</taxon>
        <taxon>Chromatiales</taxon>
        <taxon>Ectothiorhodospiraceae</taxon>
        <taxon>Sediminicurvatus</taxon>
    </lineage>
</organism>
<dbReference type="PANTHER" id="PTHR42894">
    <property type="entry name" value="N-(5'-PHOSPHORIBOSYL)ANTHRANILATE ISOMERASE"/>
    <property type="match status" value="1"/>
</dbReference>
<keyword evidence="8 9" id="KW-0413">Isomerase</keyword>
<dbReference type="HAMAP" id="MF_00135">
    <property type="entry name" value="PRAI"/>
    <property type="match status" value="1"/>
</dbReference>
<dbReference type="Pfam" id="PF00697">
    <property type="entry name" value="PRAI"/>
    <property type="match status" value="1"/>
</dbReference>
<evidence type="ECO:0000313" key="12">
    <source>
        <dbReference type="Proteomes" id="UP000245474"/>
    </source>
</evidence>
<dbReference type="Proteomes" id="UP000245474">
    <property type="component" value="Unassembled WGS sequence"/>
</dbReference>
<keyword evidence="7 9" id="KW-0057">Aromatic amino acid biosynthesis</keyword>